<feature type="domain" description="Phosphoribosyltransferase" evidence="8">
    <location>
        <begin position="128"/>
        <end position="213"/>
    </location>
</feature>
<dbReference type="GO" id="GO:0016301">
    <property type="term" value="F:kinase activity"/>
    <property type="evidence" value="ECO:0007669"/>
    <property type="project" value="UniProtKB-KW"/>
</dbReference>
<dbReference type="GO" id="GO:0004749">
    <property type="term" value="F:ribose phosphate diphosphokinase activity"/>
    <property type="evidence" value="ECO:0007669"/>
    <property type="project" value="UniProtKB-EC"/>
</dbReference>
<dbReference type="Proteomes" id="UP001486888">
    <property type="component" value="Chromosome"/>
</dbReference>
<evidence type="ECO:0000256" key="7">
    <source>
        <dbReference type="ARBA" id="ARBA00049535"/>
    </source>
</evidence>
<accession>A0AAU6WCB7</accession>
<dbReference type="GO" id="GO:0006015">
    <property type="term" value="P:5-phosphoribose 1-diphosphate biosynthetic process"/>
    <property type="evidence" value="ECO:0007669"/>
    <property type="project" value="TreeGrafter"/>
</dbReference>
<dbReference type="PANTHER" id="PTHR10210">
    <property type="entry name" value="RIBOSE-PHOSPHATE DIPHOSPHOKINASE FAMILY MEMBER"/>
    <property type="match status" value="1"/>
</dbReference>
<dbReference type="GO" id="GO:0002189">
    <property type="term" value="C:ribose phosphate diphosphokinase complex"/>
    <property type="evidence" value="ECO:0007669"/>
    <property type="project" value="TreeGrafter"/>
</dbReference>
<proteinExistence type="predicted"/>
<dbReference type="GO" id="GO:0006164">
    <property type="term" value="P:purine nucleotide biosynthetic process"/>
    <property type="evidence" value="ECO:0007669"/>
    <property type="project" value="TreeGrafter"/>
</dbReference>
<evidence type="ECO:0000256" key="6">
    <source>
        <dbReference type="ARBA" id="ARBA00022840"/>
    </source>
</evidence>
<dbReference type="Pfam" id="PF13793">
    <property type="entry name" value="Pribosyltran_N"/>
    <property type="match status" value="1"/>
</dbReference>
<comment type="catalytic activity">
    <reaction evidence="7">
        <text>D-ribose 5-phosphate + ATP = 5-phospho-alpha-D-ribose 1-diphosphate + AMP + H(+)</text>
        <dbReference type="Rhea" id="RHEA:15609"/>
        <dbReference type="ChEBI" id="CHEBI:15378"/>
        <dbReference type="ChEBI" id="CHEBI:30616"/>
        <dbReference type="ChEBI" id="CHEBI:58017"/>
        <dbReference type="ChEBI" id="CHEBI:78346"/>
        <dbReference type="ChEBI" id="CHEBI:456215"/>
        <dbReference type="EC" id="2.7.6.1"/>
    </reaction>
</comment>
<evidence type="ECO:0000256" key="1">
    <source>
        <dbReference type="ARBA" id="ARBA00013247"/>
    </source>
</evidence>
<evidence type="ECO:0000256" key="3">
    <source>
        <dbReference type="ARBA" id="ARBA00022727"/>
    </source>
</evidence>
<dbReference type="GO" id="GO:0005524">
    <property type="term" value="F:ATP binding"/>
    <property type="evidence" value="ECO:0007669"/>
    <property type="project" value="UniProtKB-KW"/>
</dbReference>
<evidence type="ECO:0000313" key="11">
    <source>
        <dbReference type="Proteomes" id="UP001486888"/>
    </source>
</evidence>
<keyword evidence="4" id="KW-0547">Nucleotide-binding</keyword>
<gene>
    <name evidence="10" type="ORF">QMQ05_14255</name>
</gene>
<evidence type="ECO:0000259" key="9">
    <source>
        <dbReference type="Pfam" id="PF13793"/>
    </source>
</evidence>
<keyword evidence="10" id="KW-0328">Glycosyltransferase</keyword>
<evidence type="ECO:0000256" key="5">
    <source>
        <dbReference type="ARBA" id="ARBA00022777"/>
    </source>
</evidence>
<organism evidence="10 11">
    <name type="scientific">Glutamicibacter ectropisis</name>
    <dbReference type="NCBI Taxonomy" id="3046593"/>
    <lineage>
        <taxon>Bacteria</taxon>
        <taxon>Bacillati</taxon>
        <taxon>Actinomycetota</taxon>
        <taxon>Actinomycetes</taxon>
        <taxon>Micrococcales</taxon>
        <taxon>Micrococcaceae</taxon>
        <taxon>Glutamicibacter</taxon>
    </lineage>
</organism>
<dbReference type="EC" id="2.7.6.1" evidence="1"/>
<dbReference type="GO" id="GO:0000287">
    <property type="term" value="F:magnesium ion binding"/>
    <property type="evidence" value="ECO:0007669"/>
    <property type="project" value="InterPro"/>
</dbReference>
<reference evidence="10 11" key="1">
    <citation type="submission" date="2023-05" db="EMBL/GenBank/DDBJ databases">
        <title>Glutamicibacter sp. B1, complete genome.</title>
        <authorList>
            <person name="Long Y.H."/>
            <person name="Fang T."/>
            <person name="Li X.Y."/>
        </authorList>
    </citation>
    <scope>NUCLEOTIDE SEQUENCE [LARGE SCALE GENOMIC DNA]</scope>
    <source>
        <strain evidence="10 11">B1</strain>
    </source>
</reference>
<dbReference type="EMBL" id="CP125942">
    <property type="protein sequence ID" value="XAO45492.1"/>
    <property type="molecule type" value="Genomic_DNA"/>
</dbReference>
<dbReference type="PANTHER" id="PTHR10210:SF32">
    <property type="entry name" value="RIBOSE-PHOSPHATE PYROPHOSPHOKINASE 2"/>
    <property type="match status" value="1"/>
</dbReference>
<dbReference type="InterPro" id="IPR000836">
    <property type="entry name" value="PRTase_dom"/>
</dbReference>
<dbReference type="Gene3D" id="3.40.50.2020">
    <property type="match status" value="2"/>
</dbReference>
<evidence type="ECO:0000259" key="8">
    <source>
        <dbReference type="Pfam" id="PF00156"/>
    </source>
</evidence>
<dbReference type="InterPro" id="IPR029057">
    <property type="entry name" value="PRTase-like"/>
</dbReference>
<keyword evidence="5" id="KW-0418">Kinase</keyword>
<feature type="domain" description="Ribose-phosphate pyrophosphokinase N-terminal" evidence="9">
    <location>
        <begin position="16"/>
        <end position="100"/>
    </location>
</feature>
<dbReference type="InterPro" id="IPR005946">
    <property type="entry name" value="Rib-P_diPkinase"/>
</dbReference>
<dbReference type="SMART" id="SM01400">
    <property type="entry name" value="Pribosyltran_N"/>
    <property type="match status" value="1"/>
</dbReference>
<protein>
    <recommendedName>
        <fullName evidence="1">ribose-phosphate diphosphokinase</fullName>
        <ecNumber evidence="1">2.7.6.1</ecNumber>
    </recommendedName>
</protein>
<dbReference type="InterPro" id="IPR029099">
    <property type="entry name" value="Pribosyltran_N"/>
</dbReference>
<sequence length="275" mass="29592">MIKPYATVATGYTVYSDVEFMNFPAGEAHFKIGSAAQEQTPSHIIITGTDANDYMRAGLWIDYAHQHGHKVSAVIPYLPAARADRGEPFGAKVYANMINSLEADQVICFDPHSPVITTLINNLTIIDPADSLAKWLQLFGQRYDGIIAPDAGAVDRATKAAKTFGVPLYKAGKKRDFETGKLTGFHCEELPADGHYLVVDDICDGGGTFRGMAAATGLAKENLDLWVSHGVFSGAAGELTKHYGKIFTTDSHPGHNNPEVNASVLPIASIIPAYL</sequence>
<evidence type="ECO:0000256" key="4">
    <source>
        <dbReference type="ARBA" id="ARBA00022741"/>
    </source>
</evidence>
<evidence type="ECO:0000256" key="2">
    <source>
        <dbReference type="ARBA" id="ARBA00022679"/>
    </source>
</evidence>
<dbReference type="SUPFAM" id="SSF53271">
    <property type="entry name" value="PRTase-like"/>
    <property type="match status" value="1"/>
</dbReference>
<dbReference type="KEGG" id="gey:QMQ05_14255"/>
<dbReference type="Pfam" id="PF00156">
    <property type="entry name" value="Pribosyltran"/>
    <property type="match status" value="1"/>
</dbReference>
<evidence type="ECO:0000313" key="10">
    <source>
        <dbReference type="EMBL" id="XAO45492.1"/>
    </source>
</evidence>
<dbReference type="RefSeq" id="WP_345471054.1">
    <property type="nucleotide sequence ID" value="NZ_CP125942.1"/>
</dbReference>
<dbReference type="CDD" id="cd06223">
    <property type="entry name" value="PRTases_typeI"/>
    <property type="match status" value="1"/>
</dbReference>
<name>A0AAU6WCB7_9MICC</name>
<keyword evidence="11" id="KW-1185">Reference proteome</keyword>
<keyword evidence="2" id="KW-0808">Transferase</keyword>
<keyword evidence="6" id="KW-0067">ATP-binding</keyword>
<dbReference type="GO" id="GO:0016757">
    <property type="term" value="F:glycosyltransferase activity"/>
    <property type="evidence" value="ECO:0007669"/>
    <property type="project" value="UniProtKB-KW"/>
</dbReference>
<dbReference type="AlphaFoldDB" id="A0AAU6WCB7"/>
<dbReference type="GO" id="GO:0005737">
    <property type="term" value="C:cytoplasm"/>
    <property type="evidence" value="ECO:0007669"/>
    <property type="project" value="TreeGrafter"/>
</dbReference>
<keyword evidence="3" id="KW-0545">Nucleotide biosynthesis</keyword>